<feature type="domain" description="Adenosine deaminase" evidence="7">
    <location>
        <begin position="8"/>
        <end position="331"/>
    </location>
</feature>
<gene>
    <name evidence="8" type="primary">add</name>
    <name evidence="8" type="ORF">ACFFK0_21350</name>
</gene>
<sequence>MDHVRLLPKVDLHIHLDGSMRPATVIELAAEEGIRLPDTDPARLAAHLQASEMCGSLGDYLAKFDLPLRCLQTSEGLRRAAYELVMDAHADRVKYIEVRFAPLLHTAGRLSAEEVIAEVLHGLERGERESGTLARAIVICLRSHDPAENIRVIHAAHSFQGRGVVGVDLAGDEARFPPQLHRDVFRLADRYGFPVTLHAGEAAGAENIRECVSHMHAVRIGHGVRLKESEPLVQWIKERNIALEMCVTSNIQTKAVRCWEEHPIKEYFEQGILVTVNTDNTTVSNTTMTQEYEKIMKLYRFTIGEMKQLILNAANVSFLETERKRELTASLQTELGLASGT</sequence>
<dbReference type="PANTHER" id="PTHR11409">
    <property type="entry name" value="ADENOSINE DEAMINASE"/>
    <property type="match status" value="1"/>
</dbReference>
<dbReference type="EC" id="3.5.4.4" evidence="3"/>
<evidence type="ECO:0000313" key="8">
    <source>
        <dbReference type="EMBL" id="MFC0214960.1"/>
    </source>
</evidence>
<evidence type="ECO:0000256" key="3">
    <source>
        <dbReference type="ARBA" id="ARBA00012784"/>
    </source>
</evidence>
<keyword evidence="5 8" id="KW-0378">Hydrolase</keyword>
<dbReference type="CDD" id="cd01320">
    <property type="entry name" value="ADA"/>
    <property type="match status" value="1"/>
</dbReference>
<dbReference type="SUPFAM" id="SSF51556">
    <property type="entry name" value="Metallo-dependent hydrolases"/>
    <property type="match status" value="1"/>
</dbReference>
<dbReference type="PANTHER" id="PTHR11409:SF43">
    <property type="entry name" value="ADENOSINE DEAMINASE"/>
    <property type="match status" value="1"/>
</dbReference>
<dbReference type="RefSeq" id="WP_377472397.1">
    <property type="nucleotide sequence ID" value="NZ_JBHLWN010000077.1"/>
</dbReference>
<evidence type="ECO:0000313" key="9">
    <source>
        <dbReference type="Proteomes" id="UP001589776"/>
    </source>
</evidence>
<keyword evidence="6" id="KW-0862">Zinc</keyword>
<comment type="cofactor">
    <cofactor evidence="1">
        <name>Zn(2+)</name>
        <dbReference type="ChEBI" id="CHEBI:29105"/>
    </cofactor>
</comment>
<evidence type="ECO:0000256" key="2">
    <source>
        <dbReference type="ARBA" id="ARBA00006676"/>
    </source>
</evidence>
<dbReference type="InterPro" id="IPR006330">
    <property type="entry name" value="Ado/ade_deaminase"/>
</dbReference>
<dbReference type="InterPro" id="IPR001365">
    <property type="entry name" value="A_deaminase_dom"/>
</dbReference>
<evidence type="ECO:0000256" key="1">
    <source>
        <dbReference type="ARBA" id="ARBA00001947"/>
    </source>
</evidence>
<keyword evidence="9" id="KW-1185">Reference proteome</keyword>
<dbReference type="NCBIfam" id="TIGR01430">
    <property type="entry name" value="aden_deam"/>
    <property type="match status" value="1"/>
</dbReference>
<evidence type="ECO:0000256" key="4">
    <source>
        <dbReference type="ARBA" id="ARBA00022723"/>
    </source>
</evidence>
<comment type="similarity">
    <text evidence="2">Belongs to the metallo-dependent hydrolases superfamily. Adenosine and AMP deaminases family.</text>
</comment>
<evidence type="ECO:0000259" key="7">
    <source>
        <dbReference type="Pfam" id="PF00962"/>
    </source>
</evidence>
<evidence type="ECO:0000256" key="5">
    <source>
        <dbReference type="ARBA" id="ARBA00022801"/>
    </source>
</evidence>
<dbReference type="Gene3D" id="3.20.20.140">
    <property type="entry name" value="Metal-dependent hydrolases"/>
    <property type="match status" value="1"/>
</dbReference>
<dbReference type="InterPro" id="IPR032466">
    <property type="entry name" value="Metal_Hydrolase"/>
</dbReference>
<comment type="caution">
    <text evidence="8">The sequence shown here is derived from an EMBL/GenBank/DDBJ whole genome shotgun (WGS) entry which is preliminary data.</text>
</comment>
<proteinExistence type="inferred from homology"/>
<name>A0ABV6DQP6_9BACL</name>
<organism evidence="8 9">
    <name type="scientific">Paenibacillus chartarius</name>
    <dbReference type="NCBI Taxonomy" id="747481"/>
    <lineage>
        <taxon>Bacteria</taxon>
        <taxon>Bacillati</taxon>
        <taxon>Bacillota</taxon>
        <taxon>Bacilli</taxon>
        <taxon>Bacillales</taxon>
        <taxon>Paenibacillaceae</taxon>
        <taxon>Paenibacillus</taxon>
    </lineage>
</organism>
<dbReference type="EMBL" id="JBHLWN010000077">
    <property type="protein sequence ID" value="MFC0214960.1"/>
    <property type="molecule type" value="Genomic_DNA"/>
</dbReference>
<evidence type="ECO:0000256" key="6">
    <source>
        <dbReference type="ARBA" id="ARBA00022833"/>
    </source>
</evidence>
<accession>A0ABV6DQP6</accession>
<dbReference type="GO" id="GO:0016787">
    <property type="term" value="F:hydrolase activity"/>
    <property type="evidence" value="ECO:0007669"/>
    <property type="project" value="UniProtKB-KW"/>
</dbReference>
<protein>
    <recommendedName>
        <fullName evidence="3">adenosine deaminase</fullName>
        <ecNumber evidence="3">3.5.4.4</ecNumber>
    </recommendedName>
</protein>
<reference evidence="8 9" key="1">
    <citation type="submission" date="2024-09" db="EMBL/GenBank/DDBJ databases">
        <authorList>
            <person name="Sun Q."/>
            <person name="Mori K."/>
        </authorList>
    </citation>
    <scope>NUCLEOTIDE SEQUENCE [LARGE SCALE GENOMIC DNA]</scope>
    <source>
        <strain evidence="8 9">CCM 7759</strain>
    </source>
</reference>
<dbReference type="Proteomes" id="UP001589776">
    <property type="component" value="Unassembled WGS sequence"/>
</dbReference>
<keyword evidence="4" id="KW-0479">Metal-binding</keyword>
<dbReference type="Pfam" id="PF00962">
    <property type="entry name" value="A_deaminase"/>
    <property type="match status" value="1"/>
</dbReference>